<dbReference type="Proteomes" id="UP000238348">
    <property type="component" value="Chromosome"/>
</dbReference>
<dbReference type="EMBL" id="CP012673">
    <property type="protein sequence ID" value="AUX48089.1"/>
    <property type="molecule type" value="Genomic_DNA"/>
</dbReference>
<protein>
    <submittedName>
        <fullName evidence="1">Uncharacterized protein</fullName>
    </submittedName>
</protein>
<sequence length="117" mass="12939">MGWSRWRWSGGYAAHDEAGTGADLSNMMRSGRAVRIPAVCRGRQQSRALYAGAGERRVHRHGVAGEEETAYVDQHLVPRNGKLPTKHISRGRRGLRARSTQTLMVNADLSQLLGAQF</sequence>
<proteinExistence type="predicted"/>
<reference evidence="1 2" key="1">
    <citation type="submission" date="2015-09" db="EMBL/GenBank/DDBJ databases">
        <title>Sorangium comparison.</title>
        <authorList>
            <person name="Zaburannyi N."/>
            <person name="Bunk B."/>
            <person name="Overmann J."/>
            <person name="Mueller R."/>
        </authorList>
    </citation>
    <scope>NUCLEOTIDE SEQUENCE [LARGE SCALE GENOMIC DNA]</scope>
    <source>
        <strain evidence="1 2">So ce26</strain>
    </source>
</reference>
<evidence type="ECO:0000313" key="2">
    <source>
        <dbReference type="Proteomes" id="UP000238348"/>
    </source>
</evidence>
<accession>A0A2L0F9G8</accession>
<gene>
    <name evidence="1" type="ORF">SOCE26_096170</name>
</gene>
<organism evidence="1 2">
    <name type="scientific">Sorangium cellulosum</name>
    <name type="common">Polyangium cellulosum</name>
    <dbReference type="NCBI Taxonomy" id="56"/>
    <lineage>
        <taxon>Bacteria</taxon>
        <taxon>Pseudomonadati</taxon>
        <taxon>Myxococcota</taxon>
        <taxon>Polyangia</taxon>
        <taxon>Polyangiales</taxon>
        <taxon>Polyangiaceae</taxon>
        <taxon>Sorangium</taxon>
    </lineage>
</organism>
<dbReference type="AlphaFoldDB" id="A0A2L0F9G8"/>
<evidence type="ECO:0000313" key="1">
    <source>
        <dbReference type="EMBL" id="AUX48089.1"/>
    </source>
</evidence>
<name>A0A2L0F9G8_SORCE</name>